<dbReference type="PANTHER" id="PTHR11079">
    <property type="entry name" value="CYTOSINE DEAMINASE FAMILY MEMBER"/>
    <property type="match status" value="1"/>
</dbReference>
<evidence type="ECO:0000313" key="5">
    <source>
        <dbReference type="EMBL" id="PCI75891.1"/>
    </source>
</evidence>
<feature type="compositionally biased region" description="Basic and acidic residues" evidence="3">
    <location>
        <begin position="166"/>
        <end position="177"/>
    </location>
</feature>
<reference evidence="6" key="1">
    <citation type="submission" date="2017-08" db="EMBL/GenBank/DDBJ databases">
        <title>A dynamic microbial community with high functional redundancy inhabits the cold, oxic subseafloor aquifer.</title>
        <authorList>
            <person name="Tully B.J."/>
            <person name="Wheat C.G."/>
            <person name="Glazer B.T."/>
            <person name="Huber J.A."/>
        </authorList>
    </citation>
    <scope>NUCLEOTIDE SEQUENCE [LARGE SCALE GENOMIC DNA]</scope>
</reference>
<evidence type="ECO:0000259" key="4">
    <source>
        <dbReference type="PROSITE" id="PS51747"/>
    </source>
</evidence>
<dbReference type="PROSITE" id="PS00903">
    <property type="entry name" value="CYT_DCMP_DEAMINASES_1"/>
    <property type="match status" value="1"/>
</dbReference>
<dbReference type="InterPro" id="IPR016193">
    <property type="entry name" value="Cytidine_deaminase-like"/>
</dbReference>
<dbReference type="GO" id="GO:0002100">
    <property type="term" value="P:tRNA wobble adenosine to inosine editing"/>
    <property type="evidence" value="ECO:0007669"/>
    <property type="project" value="InterPro"/>
</dbReference>
<dbReference type="Proteomes" id="UP000218775">
    <property type="component" value="Unassembled WGS sequence"/>
</dbReference>
<dbReference type="Pfam" id="PF14437">
    <property type="entry name" value="MafB19-deam"/>
    <property type="match status" value="1"/>
</dbReference>
<dbReference type="EMBL" id="NVUK01000038">
    <property type="protein sequence ID" value="PCI75891.1"/>
    <property type="molecule type" value="Genomic_DNA"/>
</dbReference>
<comment type="caution">
    <text evidence="5">The sequence shown here is derived from an EMBL/GenBank/DDBJ whole genome shotgun (WGS) entry which is preliminary data.</text>
</comment>
<dbReference type="InterPro" id="IPR058535">
    <property type="entry name" value="MafB19-deam"/>
</dbReference>
<dbReference type="PANTHER" id="PTHR11079:SF179">
    <property type="entry name" value="TRNA(ADENINE(34)) DEAMINASE, CHLOROPLASTIC"/>
    <property type="match status" value="1"/>
</dbReference>
<feature type="domain" description="CMP/dCMP-type deaminase" evidence="4">
    <location>
        <begin position="15"/>
        <end position="125"/>
    </location>
</feature>
<dbReference type="GO" id="GO:0008270">
    <property type="term" value="F:zinc ion binding"/>
    <property type="evidence" value="ECO:0007669"/>
    <property type="project" value="InterPro"/>
</dbReference>
<evidence type="ECO:0000256" key="1">
    <source>
        <dbReference type="ARBA" id="ARBA00022723"/>
    </source>
</evidence>
<organism evidence="5 6">
    <name type="scientific">Aerophobetes bacterium</name>
    <dbReference type="NCBI Taxonomy" id="2030807"/>
    <lineage>
        <taxon>Bacteria</taxon>
        <taxon>Candidatus Aerophobota</taxon>
    </lineage>
</organism>
<dbReference type="SUPFAM" id="SSF53927">
    <property type="entry name" value="Cytidine deaminase-like"/>
    <property type="match status" value="1"/>
</dbReference>
<sequence length="190" mass="21324">MIVQNLSTIFSPFSSVDFNYMKRVLEKAQEGFERGEIPIAAAIVYQNCIIALEHNWVEKRQIATAHAEMLVIEKASAILGDWRLTECTLYSSLEPCIMCMGAIMQARVKRLVWGAKDIRLGGCGSFLHVAAQAHPMHQIKISSGLFEKEAGDLLINFFQKRRRERDKRECEGDKREFGASTGPVSQASTS</sequence>
<evidence type="ECO:0000313" key="6">
    <source>
        <dbReference type="Proteomes" id="UP000218775"/>
    </source>
</evidence>
<keyword evidence="2" id="KW-0862">Zinc</keyword>
<dbReference type="InterPro" id="IPR016192">
    <property type="entry name" value="APOBEC/CMP_deaminase_Zn-bd"/>
</dbReference>
<dbReference type="Gene3D" id="3.40.140.10">
    <property type="entry name" value="Cytidine Deaminase, domain 2"/>
    <property type="match status" value="1"/>
</dbReference>
<feature type="region of interest" description="Disordered" evidence="3">
    <location>
        <begin position="163"/>
        <end position="190"/>
    </location>
</feature>
<name>A0A2A4X0N6_UNCAE</name>
<dbReference type="AlphaFoldDB" id="A0A2A4X0N6"/>
<dbReference type="GO" id="GO:0052717">
    <property type="term" value="F:tRNA-specific adenosine-34 deaminase activity"/>
    <property type="evidence" value="ECO:0007669"/>
    <property type="project" value="UniProtKB-EC"/>
</dbReference>
<protein>
    <submittedName>
        <fullName evidence="5">tRNA-specific adenosine deaminase</fullName>
    </submittedName>
</protein>
<dbReference type="InterPro" id="IPR002125">
    <property type="entry name" value="CMP_dCMP_dom"/>
</dbReference>
<gene>
    <name evidence="5" type="ORF">COB21_05130</name>
</gene>
<dbReference type="PROSITE" id="PS51747">
    <property type="entry name" value="CYT_DCMP_DEAMINASES_2"/>
    <property type="match status" value="1"/>
</dbReference>
<proteinExistence type="predicted"/>
<dbReference type="CDD" id="cd01285">
    <property type="entry name" value="nucleoside_deaminase"/>
    <property type="match status" value="1"/>
</dbReference>
<accession>A0A2A4X0N6</accession>
<evidence type="ECO:0000256" key="2">
    <source>
        <dbReference type="ARBA" id="ARBA00022833"/>
    </source>
</evidence>
<evidence type="ECO:0000256" key="3">
    <source>
        <dbReference type="SAM" id="MobiDB-lite"/>
    </source>
</evidence>
<keyword evidence="1" id="KW-0479">Metal-binding</keyword>